<evidence type="ECO:0000259" key="1">
    <source>
        <dbReference type="Pfam" id="PF11127"/>
    </source>
</evidence>
<feature type="domain" description="Inner membrane protein YgaP-like transmembrane" evidence="1">
    <location>
        <begin position="59"/>
        <end position="110"/>
    </location>
</feature>
<name>A0A8J7H3V7_9FIRM</name>
<dbReference type="AlphaFoldDB" id="A0A8J7H3V7"/>
<evidence type="ECO:0000313" key="2">
    <source>
        <dbReference type="EMBL" id="MBH1941775.1"/>
    </source>
</evidence>
<dbReference type="Pfam" id="PF11127">
    <property type="entry name" value="YgaP-like_TM"/>
    <property type="match status" value="1"/>
</dbReference>
<sequence length="153" mass="17521">MNKKRTILPPTALRVFLRTDPLINAEIRNQTIRNLNIYKNCNEDEIADRIRYLNLEWDTERVLEANAATLIILSSILGIKTSRCWFLLTGLIGMFVLQHALQGWCPPVPLVRKWGVRTAEEISAEKTALKMLRGDFAKDTKDAVELLKIADKM</sequence>
<organism evidence="2 3">
    <name type="scientific">Mobilitalea sibirica</name>
    <dbReference type="NCBI Taxonomy" id="1462919"/>
    <lineage>
        <taxon>Bacteria</taxon>
        <taxon>Bacillati</taxon>
        <taxon>Bacillota</taxon>
        <taxon>Clostridia</taxon>
        <taxon>Lachnospirales</taxon>
        <taxon>Lachnospiraceae</taxon>
        <taxon>Mobilitalea</taxon>
    </lineage>
</organism>
<accession>A0A8J7H3V7</accession>
<keyword evidence="3" id="KW-1185">Reference proteome</keyword>
<gene>
    <name evidence="2" type="ORF">I5677_12805</name>
</gene>
<reference evidence="2" key="1">
    <citation type="submission" date="2020-12" db="EMBL/GenBank/DDBJ databases">
        <title>M. sibirica DSM 26468T genome.</title>
        <authorList>
            <person name="Thieme N."/>
            <person name="Rettenmaier R."/>
            <person name="Zverlov V."/>
            <person name="Liebl W."/>
        </authorList>
    </citation>
    <scope>NUCLEOTIDE SEQUENCE</scope>
    <source>
        <strain evidence="2">DSM 26468</strain>
    </source>
</reference>
<dbReference type="Gene3D" id="6.10.140.1340">
    <property type="match status" value="1"/>
</dbReference>
<dbReference type="EMBL" id="JAEAGR010000014">
    <property type="protein sequence ID" value="MBH1941775.1"/>
    <property type="molecule type" value="Genomic_DNA"/>
</dbReference>
<dbReference type="Proteomes" id="UP000623269">
    <property type="component" value="Unassembled WGS sequence"/>
</dbReference>
<dbReference type="RefSeq" id="WP_197662021.1">
    <property type="nucleotide sequence ID" value="NZ_JAEAGR010000014.1"/>
</dbReference>
<evidence type="ECO:0000313" key="3">
    <source>
        <dbReference type="Proteomes" id="UP000623269"/>
    </source>
</evidence>
<comment type="caution">
    <text evidence="2">The sequence shown here is derived from an EMBL/GenBank/DDBJ whole genome shotgun (WGS) entry which is preliminary data.</text>
</comment>
<proteinExistence type="predicted"/>
<protein>
    <submittedName>
        <fullName evidence="2">DUF2892 domain-containing protein</fullName>
    </submittedName>
</protein>
<dbReference type="InterPro" id="IPR021309">
    <property type="entry name" value="YgaP-like_TM"/>
</dbReference>